<dbReference type="EC" id="3.1.3.48" evidence="2"/>
<dbReference type="PANTHER" id="PTHR45848">
    <property type="entry name" value="DUAL SPECIFICITY PROTEIN PHOSPHATASE 12 FAMILY MEMBER"/>
    <property type="match status" value="1"/>
</dbReference>
<comment type="similarity">
    <text evidence="1">Belongs to the protein-tyrosine phosphatase family. Non-receptor class dual specificity subfamily.</text>
</comment>
<gene>
    <name evidence="5" type="ORF">LOD99_12548</name>
</gene>
<evidence type="ECO:0000256" key="1">
    <source>
        <dbReference type="ARBA" id="ARBA00008601"/>
    </source>
</evidence>
<proteinExistence type="inferred from homology"/>
<dbReference type="Proteomes" id="UP001165289">
    <property type="component" value="Unassembled WGS sequence"/>
</dbReference>
<keyword evidence="6" id="KW-1185">Reference proteome</keyword>
<name>A0AAV7JCK4_9METZ</name>
<evidence type="ECO:0000256" key="2">
    <source>
        <dbReference type="ARBA" id="ARBA00013064"/>
    </source>
</evidence>
<dbReference type="AlphaFoldDB" id="A0AAV7JCK4"/>
<keyword evidence="4" id="KW-0904">Protein phosphatase</keyword>
<accession>A0AAV7JCK4</accession>
<protein>
    <recommendedName>
        <fullName evidence="2">protein-tyrosine-phosphatase</fullName>
        <ecNumber evidence="2">3.1.3.48</ecNumber>
    </recommendedName>
</protein>
<dbReference type="GO" id="GO:0008138">
    <property type="term" value="F:protein tyrosine/serine/threonine phosphatase activity"/>
    <property type="evidence" value="ECO:0007669"/>
    <property type="project" value="TreeGrafter"/>
</dbReference>
<evidence type="ECO:0000313" key="5">
    <source>
        <dbReference type="EMBL" id="KAI6646426.1"/>
    </source>
</evidence>
<sequence length="207" mass="23138">MASNEPQPVANKEGGGVIKCRKCRRELFLASDIIPHSEGIGQEAFSWYKRSQDTFKTNVTPPPEYISVQISEESNSEVQTKQFMLETLSKTHKLEFNQQLGGYEIRGQGLEDPGDIPNSDPLLGRNSPKLNYISASLKSSQCKSLFIEKTQWLEDMVLGSNQGKLTCPKCSGRLGSYNWAGMQCSCGKWITPAFQIHKARIDLIAYN</sequence>
<dbReference type="PANTHER" id="PTHR45848:SF4">
    <property type="entry name" value="DUAL SPECIFICITY PROTEIN PHOSPHATASE 12"/>
    <property type="match status" value="1"/>
</dbReference>
<dbReference type="GO" id="GO:0005634">
    <property type="term" value="C:nucleus"/>
    <property type="evidence" value="ECO:0007669"/>
    <property type="project" value="TreeGrafter"/>
</dbReference>
<dbReference type="EMBL" id="JAKMXF010000354">
    <property type="protein sequence ID" value="KAI6646426.1"/>
    <property type="molecule type" value="Genomic_DNA"/>
</dbReference>
<keyword evidence="3" id="KW-0378">Hydrolase</keyword>
<evidence type="ECO:0000313" key="6">
    <source>
        <dbReference type="Proteomes" id="UP001165289"/>
    </source>
</evidence>
<comment type="caution">
    <text evidence="5">The sequence shown here is derived from an EMBL/GenBank/DDBJ whole genome shotgun (WGS) entry which is preliminary data.</text>
</comment>
<evidence type="ECO:0000256" key="3">
    <source>
        <dbReference type="ARBA" id="ARBA00022801"/>
    </source>
</evidence>
<organism evidence="5 6">
    <name type="scientific">Oopsacas minuta</name>
    <dbReference type="NCBI Taxonomy" id="111878"/>
    <lineage>
        <taxon>Eukaryota</taxon>
        <taxon>Metazoa</taxon>
        <taxon>Porifera</taxon>
        <taxon>Hexactinellida</taxon>
        <taxon>Hexasterophora</taxon>
        <taxon>Lyssacinosida</taxon>
        <taxon>Leucopsacidae</taxon>
        <taxon>Oopsacas</taxon>
    </lineage>
</organism>
<reference evidence="5 6" key="1">
    <citation type="journal article" date="2023" name="BMC Biol.">
        <title>The compact genome of the sponge Oopsacas minuta (Hexactinellida) is lacking key metazoan core genes.</title>
        <authorList>
            <person name="Santini S."/>
            <person name="Schenkelaars Q."/>
            <person name="Jourda C."/>
            <person name="Duchesne M."/>
            <person name="Belahbib H."/>
            <person name="Rocher C."/>
            <person name="Selva M."/>
            <person name="Riesgo A."/>
            <person name="Vervoort M."/>
            <person name="Leys S.P."/>
            <person name="Kodjabachian L."/>
            <person name="Le Bivic A."/>
            <person name="Borchiellini C."/>
            <person name="Claverie J.M."/>
            <person name="Renard E."/>
        </authorList>
    </citation>
    <scope>NUCLEOTIDE SEQUENCE [LARGE SCALE GENOMIC DNA]</scope>
    <source>
        <strain evidence="5">SPO-2</strain>
    </source>
</reference>
<evidence type="ECO:0000256" key="4">
    <source>
        <dbReference type="ARBA" id="ARBA00022912"/>
    </source>
</evidence>
<dbReference type="GO" id="GO:0004725">
    <property type="term" value="F:protein tyrosine phosphatase activity"/>
    <property type="evidence" value="ECO:0007669"/>
    <property type="project" value="UniProtKB-EC"/>
</dbReference>